<reference evidence="1 2" key="1">
    <citation type="submission" date="2019-12" db="EMBL/GenBank/DDBJ databases">
        <authorList>
            <person name="Kun Z."/>
        </authorList>
    </citation>
    <scope>NUCLEOTIDE SEQUENCE [LARGE SCALE GENOMIC DNA]</scope>
    <source>
        <strain evidence="1 2">YIM 123512</strain>
    </source>
</reference>
<gene>
    <name evidence="1" type="ORF">GRQ65_09110</name>
</gene>
<evidence type="ECO:0000313" key="2">
    <source>
        <dbReference type="Proteomes" id="UP000473325"/>
    </source>
</evidence>
<name>A0A6L7EWD8_9ACTN</name>
<organism evidence="1 2">
    <name type="scientific">Nocardioides flavescens</name>
    <dbReference type="NCBI Taxonomy" id="2691959"/>
    <lineage>
        <taxon>Bacteria</taxon>
        <taxon>Bacillati</taxon>
        <taxon>Actinomycetota</taxon>
        <taxon>Actinomycetes</taxon>
        <taxon>Propionibacteriales</taxon>
        <taxon>Nocardioidaceae</taxon>
        <taxon>Nocardioides</taxon>
    </lineage>
</organism>
<dbReference type="Proteomes" id="UP000473325">
    <property type="component" value="Unassembled WGS sequence"/>
</dbReference>
<proteinExistence type="predicted"/>
<comment type="caution">
    <text evidence="1">The sequence shown here is derived from an EMBL/GenBank/DDBJ whole genome shotgun (WGS) entry which is preliminary data.</text>
</comment>
<sequence length="77" mass="8379">MMTPAELDDLAVAGFVSTEAVADHIEGLLSVLPASASYLVCSQYSFEPRETPTRWTVADSVRAVRDGRWRRGAGPQL</sequence>
<dbReference type="RefSeq" id="WP_160877457.1">
    <property type="nucleotide sequence ID" value="NZ_WUEK01000005.1"/>
</dbReference>
<dbReference type="AlphaFoldDB" id="A0A6L7EWD8"/>
<keyword evidence="2" id="KW-1185">Reference proteome</keyword>
<protein>
    <submittedName>
        <fullName evidence="1">Uncharacterized protein</fullName>
    </submittedName>
</protein>
<accession>A0A6L7EWD8</accession>
<evidence type="ECO:0000313" key="1">
    <source>
        <dbReference type="EMBL" id="MXG89708.1"/>
    </source>
</evidence>
<dbReference type="EMBL" id="WUEK01000005">
    <property type="protein sequence ID" value="MXG89708.1"/>
    <property type="molecule type" value="Genomic_DNA"/>
</dbReference>